<reference evidence="1" key="1">
    <citation type="submission" date="2012-04" db="EMBL/GenBank/DDBJ databases">
        <title>The Genome Sequence of Loa loa.</title>
        <authorList>
            <consortium name="The Broad Institute Genome Sequencing Platform"/>
            <consortium name="Broad Institute Genome Sequencing Center for Infectious Disease"/>
            <person name="Nutman T.B."/>
            <person name="Fink D.L."/>
            <person name="Russ C."/>
            <person name="Young S."/>
            <person name="Zeng Q."/>
            <person name="Gargeya S."/>
            <person name="Alvarado L."/>
            <person name="Berlin A."/>
            <person name="Chapman S.B."/>
            <person name="Chen Z."/>
            <person name="Freedman E."/>
            <person name="Gellesch M."/>
            <person name="Goldberg J."/>
            <person name="Griggs A."/>
            <person name="Gujja S."/>
            <person name="Heilman E.R."/>
            <person name="Heiman D."/>
            <person name="Howarth C."/>
            <person name="Mehta T."/>
            <person name="Neiman D."/>
            <person name="Pearson M."/>
            <person name="Roberts A."/>
            <person name="Saif S."/>
            <person name="Shea T."/>
            <person name="Shenoy N."/>
            <person name="Sisk P."/>
            <person name="Stolte C."/>
            <person name="Sykes S."/>
            <person name="White J."/>
            <person name="Yandava C."/>
            <person name="Haas B."/>
            <person name="Henn M.R."/>
            <person name="Nusbaum C."/>
            <person name="Birren B."/>
        </authorList>
    </citation>
    <scope>NUCLEOTIDE SEQUENCE [LARGE SCALE GENOMIC DNA]</scope>
</reference>
<gene>
    <name evidence="1" type="ORF">LOAG_10936</name>
</gene>
<proteinExistence type="predicted"/>
<sequence>MSVYSQQCATGQHLSNEEIRQQYKIKERIIEEKIMRLQLCIDTLERTNEK</sequence>
<dbReference type="EMBL" id="JH712097">
    <property type="protein sequence ID" value="EFO17562.1"/>
    <property type="molecule type" value="Genomic_DNA"/>
</dbReference>
<dbReference type="RefSeq" id="XP_003146507.1">
    <property type="nucleotide sequence ID" value="XM_003146459.1"/>
</dbReference>
<dbReference type="InParanoid" id="A0A1S0TNZ7"/>
<evidence type="ECO:0000313" key="1">
    <source>
        <dbReference type="EMBL" id="EFO17562.1"/>
    </source>
</evidence>
<protein>
    <submittedName>
        <fullName evidence="1">Uncharacterized protein</fullName>
    </submittedName>
</protein>
<organism evidence="1">
    <name type="scientific">Loa loa</name>
    <name type="common">Eye worm</name>
    <name type="synonym">Filaria loa</name>
    <dbReference type="NCBI Taxonomy" id="7209"/>
    <lineage>
        <taxon>Eukaryota</taxon>
        <taxon>Metazoa</taxon>
        <taxon>Ecdysozoa</taxon>
        <taxon>Nematoda</taxon>
        <taxon>Chromadorea</taxon>
        <taxon>Rhabditida</taxon>
        <taxon>Spirurina</taxon>
        <taxon>Spiruromorpha</taxon>
        <taxon>Filarioidea</taxon>
        <taxon>Onchocercidae</taxon>
        <taxon>Loa</taxon>
    </lineage>
</organism>
<name>A0A1S0TNZ7_LOALO</name>
<dbReference type="GeneID" id="9948385"/>
<dbReference type="CTD" id="9948385"/>
<accession>A0A1S0TNZ7</accession>
<dbReference type="AlphaFoldDB" id="A0A1S0TNZ7"/>
<dbReference type="KEGG" id="loa:LOAG_10936"/>